<dbReference type="NCBIfam" id="NF006088">
    <property type="entry name" value="PRK08238.1"/>
    <property type="match status" value="1"/>
</dbReference>
<accession>A0A059FAG6</accession>
<dbReference type="Gene3D" id="1.10.357.140">
    <property type="entry name" value="UbiA prenyltransferase"/>
    <property type="match status" value="1"/>
</dbReference>
<protein>
    <submittedName>
        <fullName evidence="7">Uncharacterized protein</fullName>
    </submittedName>
</protein>
<dbReference type="PATRIC" id="fig|1280951.3.peg.3196"/>
<name>A0A059FAG6_9PROT</name>
<dbReference type="InterPro" id="IPR039653">
    <property type="entry name" value="Prenyltransferase"/>
</dbReference>
<dbReference type="InterPro" id="IPR023214">
    <property type="entry name" value="HAD_sf"/>
</dbReference>
<feature type="transmembrane region" description="Helical" evidence="6">
    <location>
        <begin position="353"/>
        <end position="369"/>
    </location>
</feature>
<dbReference type="Proteomes" id="UP000025061">
    <property type="component" value="Unassembled WGS sequence"/>
</dbReference>
<keyword evidence="5 6" id="KW-0472">Membrane</keyword>
<keyword evidence="2" id="KW-1003">Cell membrane</keyword>
<feature type="transmembrane region" description="Helical" evidence="6">
    <location>
        <begin position="303"/>
        <end position="321"/>
    </location>
</feature>
<dbReference type="RefSeq" id="WP_049755108.1">
    <property type="nucleotide sequence ID" value="NZ_ARYI01000018.1"/>
</dbReference>
<evidence type="ECO:0000256" key="1">
    <source>
        <dbReference type="ARBA" id="ARBA00004141"/>
    </source>
</evidence>
<evidence type="ECO:0000313" key="8">
    <source>
        <dbReference type="Proteomes" id="UP000025061"/>
    </source>
</evidence>
<evidence type="ECO:0000256" key="3">
    <source>
        <dbReference type="ARBA" id="ARBA00022692"/>
    </source>
</evidence>
<organism evidence="7 8">
    <name type="scientific">Hyphomonas hirschiana VP5</name>
    <dbReference type="NCBI Taxonomy" id="1280951"/>
    <lineage>
        <taxon>Bacteria</taxon>
        <taxon>Pseudomonadati</taxon>
        <taxon>Pseudomonadota</taxon>
        <taxon>Alphaproteobacteria</taxon>
        <taxon>Hyphomonadales</taxon>
        <taxon>Hyphomonadaceae</taxon>
        <taxon>Hyphomonas</taxon>
    </lineage>
</organism>
<feature type="transmembrane region" description="Helical" evidence="6">
    <location>
        <begin position="328"/>
        <end position="347"/>
    </location>
</feature>
<dbReference type="Gene3D" id="3.40.50.1000">
    <property type="entry name" value="HAD superfamily/HAD-like"/>
    <property type="match status" value="1"/>
</dbReference>
<dbReference type="CDD" id="cd13963">
    <property type="entry name" value="PT_UbiA_2"/>
    <property type="match status" value="1"/>
</dbReference>
<dbReference type="SUPFAM" id="SSF56784">
    <property type="entry name" value="HAD-like"/>
    <property type="match status" value="1"/>
</dbReference>
<dbReference type="InterPro" id="IPR036412">
    <property type="entry name" value="HAD-like_sf"/>
</dbReference>
<keyword evidence="3 6" id="KW-0812">Transmembrane</keyword>
<dbReference type="EMBL" id="ARYI01000018">
    <property type="protein sequence ID" value="KCZ87536.1"/>
    <property type="molecule type" value="Genomic_DNA"/>
</dbReference>
<dbReference type="GO" id="GO:0009247">
    <property type="term" value="P:glycolipid biosynthetic process"/>
    <property type="evidence" value="ECO:0007669"/>
    <property type="project" value="TreeGrafter"/>
</dbReference>
<comment type="caution">
    <text evidence="7">The sequence shown here is derived from an EMBL/GenBank/DDBJ whole genome shotgun (WGS) entry which is preliminary data.</text>
</comment>
<dbReference type="PANTHER" id="PTHR11048">
    <property type="entry name" value="PRENYLTRANSFERASES"/>
    <property type="match status" value="1"/>
</dbReference>
<proteinExistence type="predicted"/>
<keyword evidence="4 6" id="KW-1133">Transmembrane helix</keyword>
<evidence type="ECO:0000313" key="7">
    <source>
        <dbReference type="EMBL" id="KCZ87536.1"/>
    </source>
</evidence>
<evidence type="ECO:0000256" key="5">
    <source>
        <dbReference type="ARBA" id="ARBA00023136"/>
    </source>
</evidence>
<evidence type="ECO:0000256" key="2">
    <source>
        <dbReference type="ARBA" id="ARBA00022475"/>
    </source>
</evidence>
<dbReference type="PANTHER" id="PTHR11048:SF5">
    <property type="entry name" value="DECAPRENYL-PHOSPHATE PHOSPHORIBOSYLTRANSFERASE"/>
    <property type="match status" value="1"/>
</dbReference>
<reference evidence="7 8" key="1">
    <citation type="submission" date="2013-04" db="EMBL/GenBank/DDBJ databases">
        <title>Hyphomonas hirschiana VP5 Genome Sequencing.</title>
        <authorList>
            <person name="Lai Q."/>
            <person name="Shao Z."/>
        </authorList>
    </citation>
    <scope>NUCLEOTIDE SEQUENCE [LARGE SCALE GENOMIC DNA]</scope>
    <source>
        <strain evidence="7 8">VP5</strain>
    </source>
</reference>
<dbReference type="AlphaFoldDB" id="A0A059FAG6"/>
<sequence>MTDNDTSMAQPVGAQGGTVPLVLDLDGTLIRTDSLQEQALAFVRRNPFAIFKLIGWVLAGRVALKEQLANAVQLDPEHLPVNEAVVALAQREAATGRKVVLATAAHAETAKAFLQRFPFISEMLATDGKTNLKGKAKAEALAQRFPEGFDYAGDSSADVEVWKRARNAITVGASSGTVRKAKKVSNVIEVIPRTPVLKAFIKCLRPHQWAKNALVVVPAILSGLIIDPANLLPLALAFFALSLTASATYVFNDIWDLQDDRQHWSKRRRPFASGTLSLPAGIAGALVCFIAGLILALLAGPAVLQWVLIYVVVTLTYSLWLKRKVIHDALTLASLFTLRLVVGMVAVAAEPSPWLFVFAMFFFTSLAFAKRHTEIARVIEKGGFWVNGRGYRASDLPLVLAAGISSSVAAVIIMVLYIIEDAHQQSFIKNGDWLWALPPLIFLISSRIWVICQRGELDDDPVVFVVKDKICLAYAAMTGISFFLAWFGVPL</sequence>
<feature type="transmembrane region" description="Helical" evidence="6">
    <location>
        <begin position="471"/>
        <end position="489"/>
    </location>
</feature>
<evidence type="ECO:0000256" key="4">
    <source>
        <dbReference type="ARBA" id="ARBA00022989"/>
    </source>
</evidence>
<dbReference type="GO" id="GO:0016765">
    <property type="term" value="F:transferase activity, transferring alkyl or aryl (other than methyl) groups"/>
    <property type="evidence" value="ECO:0007669"/>
    <property type="project" value="InterPro"/>
</dbReference>
<dbReference type="InterPro" id="IPR000537">
    <property type="entry name" value="UbiA_prenyltransferase"/>
</dbReference>
<dbReference type="Pfam" id="PF01040">
    <property type="entry name" value="UbiA"/>
    <property type="match status" value="1"/>
</dbReference>
<feature type="transmembrane region" description="Helical" evidence="6">
    <location>
        <begin position="398"/>
        <end position="419"/>
    </location>
</feature>
<feature type="transmembrane region" description="Helical" evidence="6">
    <location>
        <begin position="431"/>
        <end position="450"/>
    </location>
</feature>
<dbReference type="GO" id="GO:0005886">
    <property type="term" value="C:plasma membrane"/>
    <property type="evidence" value="ECO:0007669"/>
    <property type="project" value="TreeGrafter"/>
</dbReference>
<dbReference type="OrthoDB" id="9803632at2"/>
<gene>
    <name evidence="7" type="ORF">HHI_15843</name>
</gene>
<keyword evidence="8" id="KW-1185">Reference proteome</keyword>
<feature type="transmembrane region" description="Helical" evidence="6">
    <location>
        <begin position="271"/>
        <end position="297"/>
    </location>
</feature>
<dbReference type="Pfam" id="PF12710">
    <property type="entry name" value="HAD"/>
    <property type="match status" value="1"/>
</dbReference>
<feature type="transmembrane region" description="Helical" evidence="6">
    <location>
        <begin position="209"/>
        <end position="226"/>
    </location>
</feature>
<dbReference type="InterPro" id="IPR044878">
    <property type="entry name" value="UbiA_sf"/>
</dbReference>
<comment type="subcellular location">
    <subcellularLocation>
        <location evidence="1">Membrane</location>
        <topology evidence="1">Multi-pass membrane protein</topology>
    </subcellularLocation>
</comment>
<evidence type="ECO:0000256" key="6">
    <source>
        <dbReference type="SAM" id="Phobius"/>
    </source>
</evidence>
<feature type="transmembrane region" description="Helical" evidence="6">
    <location>
        <begin position="232"/>
        <end position="251"/>
    </location>
</feature>